<dbReference type="EMBL" id="BLAX01000001">
    <property type="protein sequence ID" value="GET33790.1"/>
    <property type="molecule type" value="Genomic_DNA"/>
</dbReference>
<accession>A0A5M4B0V5</accession>
<reference evidence="1 2" key="1">
    <citation type="submission" date="2019-10" db="EMBL/GenBank/DDBJ databases">
        <title>Prolixibacter strains distinguished by the presence of nitrate reductase genes were adept at nitrate-dependent anaerobic corrosion of metallic iron and carbon steel.</title>
        <authorList>
            <person name="Iino T."/>
            <person name="Shono N."/>
            <person name="Ito K."/>
            <person name="Nakamura R."/>
            <person name="Sueoka K."/>
            <person name="Harayama S."/>
            <person name="Ohkuma M."/>
        </authorList>
    </citation>
    <scope>NUCLEOTIDE SEQUENCE [LARGE SCALE GENOMIC DNA]</scope>
    <source>
        <strain evidence="1 2">JCM 13498</strain>
    </source>
</reference>
<keyword evidence="2" id="KW-1185">Reference proteome</keyword>
<protein>
    <submittedName>
        <fullName evidence="1">Uncharacterized protein</fullName>
    </submittedName>
</protein>
<comment type="caution">
    <text evidence="1">The sequence shown here is derived from an EMBL/GenBank/DDBJ whole genome shotgun (WGS) entry which is preliminary data.</text>
</comment>
<proteinExistence type="predicted"/>
<dbReference type="Proteomes" id="UP000391834">
    <property type="component" value="Unassembled WGS sequence"/>
</dbReference>
<evidence type="ECO:0000313" key="1">
    <source>
        <dbReference type="EMBL" id="GET33790.1"/>
    </source>
</evidence>
<gene>
    <name evidence="1" type="ORF">PbJCM13498_26530</name>
</gene>
<sequence length="69" mass="7754">MSDLSKAGKLCSSLRAGIRIEIIGFFPVREAAKFRGRVRTFTTAMKSRRLKNMNDMTARMCMPIVPFAA</sequence>
<name>A0A5M4B0V5_9BACT</name>
<organism evidence="1 2">
    <name type="scientific">Prolixibacter bellariivorans</name>
    <dbReference type="NCBI Taxonomy" id="314319"/>
    <lineage>
        <taxon>Bacteria</taxon>
        <taxon>Pseudomonadati</taxon>
        <taxon>Bacteroidota</taxon>
        <taxon>Bacteroidia</taxon>
        <taxon>Marinilabiliales</taxon>
        <taxon>Prolixibacteraceae</taxon>
        <taxon>Prolixibacter</taxon>
    </lineage>
</organism>
<evidence type="ECO:0000313" key="2">
    <source>
        <dbReference type="Proteomes" id="UP000391834"/>
    </source>
</evidence>
<dbReference type="AlphaFoldDB" id="A0A5M4B0V5"/>